<feature type="domain" description="SRP9" evidence="10">
    <location>
        <begin position="70"/>
        <end position="131"/>
    </location>
</feature>
<dbReference type="Gene3D" id="3.30.720.10">
    <property type="entry name" value="Signal recognition particle alu RNA binding heterodimer, srp9/1"/>
    <property type="match status" value="1"/>
</dbReference>
<reference evidence="11" key="1">
    <citation type="submission" date="2022-08" db="EMBL/GenBank/DDBJ databases">
        <authorList>
            <person name="Gutierrez-Valencia J."/>
        </authorList>
    </citation>
    <scope>NUCLEOTIDE SEQUENCE</scope>
</reference>
<comment type="function">
    <text evidence="8">Component of the signal recognition particle (SRP) complex, a ribonucleoprotein complex that mediates the cotranslational targeting of secretory and membrane proteins to the endoplasmic reticulum (ER). SRP9 together with SRP14 and the Alu portion of the SRP RNA, constitutes the elongation arrest domain of SRP. The complex of SRP9 and SRP14 is required for SRP RNA binding.</text>
</comment>
<evidence type="ECO:0000256" key="5">
    <source>
        <dbReference type="ARBA" id="ARBA00022884"/>
    </source>
</evidence>
<dbReference type="SUPFAM" id="SSF54762">
    <property type="entry name" value="Signal recognition particle alu RNA binding heterodimer, SRP9/14"/>
    <property type="match status" value="1"/>
</dbReference>
<keyword evidence="5" id="KW-0694">RNA-binding</keyword>
<evidence type="ECO:0000256" key="8">
    <source>
        <dbReference type="ARBA" id="ARBA00045462"/>
    </source>
</evidence>
<dbReference type="GO" id="GO:0005829">
    <property type="term" value="C:cytosol"/>
    <property type="evidence" value="ECO:0007669"/>
    <property type="project" value="UniProtKB-ARBA"/>
</dbReference>
<dbReference type="GO" id="GO:0006614">
    <property type="term" value="P:SRP-dependent cotranslational protein targeting to membrane"/>
    <property type="evidence" value="ECO:0007669"/>
    <property type="project" value="InterPro"/>
</dbReference>
<dbReference type="PANTHER" id="PTHR12834">
    <property type="entry name" value="SIGNAL RECOGNITION PARTICLE 9 KDA PROTEIN"/>
    <property type="match status" value="1"/>
</dbReference>
<evidence type="ECO:0000256" key="4">
    <source>
        <dbReference type="ARBA" id="ARBA00022490"/>
    </source>
</evidence>
<evidence type="ECO:0000256" key="7">
    <source>
        <dbReference type="ARBA" id="ARBA00023274"/>
    </source>
</evidence>
<evidence type="ECO:0000256" key="1">
    <source>
        <dbReference type="ARBA" id="ARBA00004496"/>
    </source>
</evidence>
<protein>
    <recommendedName>
        <fullName evidence="3">Signal recognition particle 9 kDa protein</fullName>
    </recommendedName>
</protein>
<evidence type="ECO:0000259" key="10">
    <source>
        <dbReference type="Pfam" id="PF05486"/>
    </source>
</evidence>
<keyword evidence="7" id="KW-0687">Ribonucleoprotein</keyword>
<dbReference type="GO" id="GO:0008312">
    <property type="term" value="F:7S RNA binding"/>
    <property type="evidence" value="ECO:0007669"/>
    <property type="project" value="InterPro"/>
</dbReference>
<dbReference type="InterPro" id="IPR039914">
    <property type="entry name" value="SRP9-like"/>
</dbReference>
<evidence type="ECO:0000313" key="11">
    <source>
        <dbReference type="EMBL" id="CAI0434321.1"/>
    </source>
</evidence>
<feature type="region of interest" description="Disordered" evidence="9">
    <location>
        <begin position="146"/>
        <end position="168"/>
    </location>
</feature>
<feature type="non-terminal residue" evidence="11">
    <location>
        <position position="1"/>
    </location>
</feature>
<evidence type="ECO:0000256" key="9">
    <source>
        <dbReference type="SAM" id="MobiDB-lite"/>
    </source>
</evidence>
<dbReference type="Proteomes" id="UP001154282">
    <property type="component" value="Unassembled WGS sequence"/>
</dbReference>
<name>A0AAV0LLK0_9ROSI</name>
<dbReference type="GO" id="GO:0005786">
    <property type="term" value="C:signal recognition particle, endoplasmic reticulum targeting"/>
    <property type="evidence" value="ECO:0007669"/>
    <property type="project" value="UniProtKB-KW"/>
</dbReference>
<evidence type="ECO:0000256" key="6">
    <source>
        <dbReference type="ARBA" id="ARBA00023135"/>
    </source>
</evidence>
<proteinExistence type="inferred from homology"/>
<dbReference type="EMBL" id="CAMGYJ010000006">
    <property type="protein sequence ID" value="CAI0434321.1"/>
    <property type="molecule type" value="Genomic_DNA"/>
</dbReference>
<accession>A0AAV0LLK0</accession>
<evidence type="ECO:0000313" key="12">
    <source>
        <dbReference type="Proteomes" id="UP001154282"/>
    </source>
</evidence>
<evidence type="ECO:0000256" key="2">
    <source>
        <dbReference type="ARBA" id="ARBA00009193"/>
    </source>
</evidence>
<dbReference type="Pfam" id="PF05486">
    <property type="entry name" value="SRP9-21"/>
    <property type="match status" value="1"/>
</dbReference>
<gene>
    <name evidence="11" type="ORF">LITE_LOCUS24231</name>
</gene>
<dbReference type="InterPro" id="IPR039432">
    <property type="entry name" value="SRP9_dom"/>
</dbReference>
<dbReference type="AlphaFoldDB" id="A0AAV0LLK0"/>
<keyword evidence="4" id="KW-0963">Cytoplasm</keyword>
<keyword evidence="6" id="KW-0733">Signal recognition particle</keyword>
<organism evidence="11 12">
    <name type="scientific">Linum tenue</name>
    <dbReference type="NCBI Taxonomy" id="586396"/>
    <lineage>
        <taxon>Eukaryota</taxon>
        <taxon>Viridiplantae</taxon>
        <taxon>Streptophyta</taxon>
        <taxon>Embryophyta</taxon>
        <taxon>Tracheophyta</taxon>
        <taxon>Spermatophyta</taxon>
        <taxon>Magnoliopsida</taxon>
        <taxon>eudicotyledons</taxon>
        <taxon>Gunneridae</taxon>
        <taxon>Pentapetalae</taxon>
        <taxon>rosids</taxon>
        <taxon>fabids</taxon>
        <taxon>Malpighiales</taxon>
        <taxon>Linaceae</taxon>
        <taxon>Linum</taxon>
    </lineage>
</organism>
<dbReference type="InterPro" id="IPR009018">
    <property type="entry name" value="Signal_recog_particle_SRP9/14"/>
</dbReference>
<dbReference type="PANTHER" id="PTHR12834:SF12">
    <property type="entry name" value="SIGNAL RECOGNITION PARTICLE 9 KDA PROTEIN"/>
    <property type="match status" value="1"/>
</dbReference>
<dbReference type="FunFam" id="3.30.720.10:FF:000001">
    <property type="entry name" value="Signal recognition particle 9 kDa protein"/>
    <property type="match status" value="1"/>
</dbReference>
<sequence length="168" mass="19506">VQHFVFSFSRLSYSLVSRLRFSCTSLSLIGFGLWRPSVESGRLLLREDRDGVRIFFSLSSLRLRSMVYITSWDEFVERSVQLFRADPDSTRYAMKYRHSEGKLVLKVTDNIQCLKFKTDQAQDAKKMEKLNNIFFTLMARGPDADISDVTGKEQMETQATKRGRGRKQ</sequence>
<keyword evidence="12" id="KW-1185">Reference proteome</keyword>
<evidence type="ECO:0000256" key="3">
    <source>
        <dbReference type="ARBA" id="ARBA00020414"/>
    </source>
</evidence>
<comment type="caution">
    <text evidence="11">The sequence shown here is derived from an EMBL/GenBank/DDBJ whole genome shotgun (WGS) entry which is preliminary data.</text>
</comment>
<comment type="subcellular location">
    <subcellularLocation>
        <location evidence="1">Cytoplasm</location>
    </subcellularLocation>
</comment>
<comment type="similarity">
    <text evidence="2">Belongs to the SRP9 family.</text>
</comment>